<dbReference type="OrthoDB" id="180999at2"/>
<proteinExistence type="predicted"/>
<evidence type="ECO:0000256" key="6">
    <source>
        <dbReference type="ARBA" id="ARBA00023136"/>
    </source>
</evidence>
<keyword evidence="4 7" id="KW-0812">Transmembrane</keyword>
<keyword evidence="10" id="KW-1185">Reference proteome</keyword>
<keyword evidence="3" id="KW-1003">Cell membrane</keyword>
<dbReference type="AlphaFoldDB" id="A0A5C5VAZ4"/>
<dbReference type="InterPro" id="IPR003838">
    <property type="entry name" value="ABC3_permease_C"/>
</dbReference>
<accession>A0A5C5VAZ4</accession>
<protein>
    <submittedName>
        <fullName evidence="9">FtsX-like permease family protein</fullName>
    </submittedName>
</protein>
<dbReference type="PANTHER" id="PTHR43738:SF1">
    <property type="entry name" value="HEMIN TRANSPORT SYSTEM PERMEASE PROTEIN HRTB-RELATED"/>
    <property type="match status" value="1"/>
</dbReference>
<feature type="transmembrane region" description="Helical" evidence="7">
    <location>
        <begin position="361"/>
        <end position="386"/>
    </location>
</feature>
<dbReference type="Proteomes" id="UP000316714">
    <property type="component" value="Unassembled WGS sequence"/>
</dbReference>
<name>A0A5C5VAZ4_9BACT</name>
<evidence type="ECO:0000313" key="9">
    <source>
        <dbReference type="EMBL" id="TWT35471.1"/>
    </source>
</evidence>
<evidence type="ECO:0000313" key="10">
    <source>
        <dbReference type="Proteomes" id="UP000316714"/>
    </source>
</evidence>
<evidence type="ECO:0000256" key="5">
    <source>
        <dbReference type="ARBA" id="ARBA00022989"/>
    </source>
</evidence>
<evidence type="ECO:0000259" key="8">
    <source>
        <dbReference type="Pfam" id="PF02687"/>
    </source>
</evidence>
<dbReference type="Pfam" id="PF02687">
    <property type="entry name" value="FtsX"/>
    <property type="match status" value="1"/>
</dbReference>
<feature type="transmembrane region" description="Helical" evidence="7">
    <location>
        <begin position="275"/>
        <end position="298"/>
    </location>
</feature>
<evidence type="ECO:0000256" key="3">
    <source>
        <dbReference type="ARBA" id="ARBA00022475"/>
    </source>
</evidence>
<dbReference type="InterPro" id="IPR005891">
    <property type="entry name" value="DevC"/>
</dbReference>
<evidence type="ECO:0000256" key="4">
    <source>
        <dbReference type="ARBA" id="ARBA00022692"/>
    </source>
</evidence>
<evidence type="ECO:0000256" key="2">
    <source>
        <dbReference type="ARBA" id="ARBA00022448"/>
    </source>
</evidence>
<sequence length="398" mass="43198">MLNQQLAWKNLLQNRVRTAVGMAGVGFAAMLMFMQMGFKGAIEKTATQIYDALEFDLMLRSPAYLHLTEARTFPRARLHQAASLPTIDQARPFNIGLSVWQAPDDAAFRPGDEQNVAGMGRSIITMGVDPAAPPFTRPDLRDKARLLSSDEFVLLDSKSKSEYGPRNGKRFTEADIGTVTALGAQTVRVVGLIELGTGMASNGACMTSLEGYLRASPWQDRDTITLGLLTLAEGADPLRVKQELGSLFAGEDVEVLTRDEVRAHEEQRWMVQTPFGLIFTFLVVVSVMVGVAIVYQVLSNDIANLMSEYATLKAMGYSNAYLCTVILQQSVLLALVGFLPALLLCWQLYALVGGYAGIPMVMTPGITLGVLGLSVGMCVASGVFALQKLFKADPAELF</sequence>
<dbReference type="InterPro" id="IPR051125">
    <property type="entry name" value="ABC-4/HrtB_transporter"/>
</dbReference>
<comment type="subcellular location">
    <subcellularLocation>
        <location evidence="1">Cell membrane</location>
        <topology evidence="1">Multi-pass membrane protein</topology>
    </subcellularLocation>
</comment>
<dbReference type="PIRSF" id="PIRSF031773">
    <property type="entry name" value="DevC"/>
    <property type="match status" value="1"/>
</dbReference>
<keyword evidence="5 7" id="KW-1133">Transmembrane helix</keyword>
<evidence type="ECO:0000256" key="1">
    <source>
        <dbReference type="ARBA" id="ARBA00004651"/>
    </source>
</evidence>
<reference evidence="9 10" key="1">
    <citation type="submission" date="2019-02" db="EMBL/GenBank/DDBJ databases">
        <title>Deep-cultivation of Planctomycetes and their phenomic and genomic characterization uncovers novel biology.</title>
        <authorList>
            <person name="Wiegand S."/>
            <person name="Jogler M."/>
            <person name="Boedeker C."/>
            <person name="Pinto D."/>
            <person name="Vollmers J."/>
            <person name="Rivas-Marin E."/>
            <person name="Kohn T."/>
            <person name="Peeters S.H."/>
            <person name="Heuer A."/>
            <person name="Rast P."/>
            <person name="Oberbeckmann S."/>
            <person name="Bunk B."/>
            <person name="Jeske O."/>
            <person name="Meyerdierks A."/>
            <person name="Storesund J.E."/>
            <person name="Kallscheuer N."/>
            <person name="Luecker S."/>
            <person name="Lage O.M."/>
            <person name="Pohl T."/>
            <person name="Merkel B.J."/>
            <person name="Hornburger P."/>
            <person name="Mueller R.-W."/>
            <person name="Bruemmer F."/>
            <person name="Labrenz M."/>
            <person name="Spormann A.M."/>
            <person name="Op Den Camp H."/>
            <person name="Overmann J."/>
            <person name="Amann R."/>
            <person name="Jetten M.S.M."/>
            <person name="Mascher T."/>
            <person name="Medema M.H."/>
            <person name="Devos D.P."/>
            <person name="Kaster A.-K."/>
            <person name="Ovreas L."/>
            <person name="Rohde M."/>
            <person name="Galperin M.Y."/>
            <person name="Jogler C."/>
        </authorList>
    </citation>
    <scope>NUCLEOTIDE SEQUENCE [LARGE SCALE GENOMIC DNA]</scope>
    <source>
        <strain evidence="9 10">KOR34</strain>
    </source>
</reference>
<gene>
    <name evidence="9" type="ORF">KOR34_03630</name>
</gene>
<evidence type="ECO:0000256" key="7">
    <source>
        <dbReference type="SAM" id="Phobius"/>
    </source>
</evidence>
<organism evidence="9 10">
    <name type="scientific">Posidoniimonas corsicana</name>
    <dbReference type="NCBI Taxonomy" id="1938618"/>
    <lineage>
        <taxon>Bacteria</taxon>
        <taxon>Pseudomonadati</taxon>
        <taxon>Planctomycetota</taxon>
        <taxon>Planctomycetia</taxon>
        <taxon>Pirellulales</taxon>
        <taxon>Lacipirellulaceae</taxon>
        <taxon>Posidoniimonas</taxon>
    </lineage>
</organism>
<dbReference type="EMBL" id="SIHJ01000001">
    <property type="protein sequence ID" value="TWT35471.1"/>
    <property type="molecule type" value="Genomic_DNA"/>
</dbReference>
<feature type="domain" description="ABC3 transporter permease C-terminal" evidence="8">
    <location>
        <begin position="281"/>
        <end position="394"/>
    </location>
</feature>
<comment type="caution">
    <text evidence="9">The sequence shown here is derived from an EMBL/GenBank/DDBJ whole genome shotgun (WGS) entry which is preliminary data.</text>
</comment>
<keyword evidence="2" id="KW-0813">Transport</keyword>
<feature type="transmembrane region" description="Helical" evidence="7">
    <location>
        <begin position="319"/>
        <end position="349"/>
    </location>
</feature>
<dbReference type="PANTHER" id="PTHR43738">
    <property type="entry name" value="ABC TRANSPORTER, MEMBRANE PROTEIN"/>
    <property type="match status" value="1"/>
</dbReference>
<feature type="transmembrane region" description="Helical" evidence="7">
    <location>
        <begin position="20"/>
        <end position="38"/>
    </location>
</feature>
<dbReference type="GO" id="GO:0005886">
    <property type="term" value="C:plasma membrane"/>
    <property type="evidence" value="ECO:0007669"/>
    <property type="project" value="UniProtKB-SubCell"/>
</dbReference>
<dbReference type="RefSeq" id="WP_146561671.1">
    <property type="nucleotide sequence ID" value="NZ_SIHJ01000001.1"/>
</dbReference>
<keyword evidence="6 7" id="KW-0472">Membrane</keyword>